<dbReference type="PANTHER" id="PTHR24029">
    <property type="entry name" value="UVRABC SYSTEM PROTEIN B"/>
    <property type="match status" value="1"/>
</dbReference>
<dbReference type="GO" id="GO:0004518">
    <property type="term" value="F:nuclease activity"/>
    <property type="evidence" value="ECO:0007669"/>
    <property type="project" value="UniProtKB-KW"/>
</dbReference>
<evidence type="ECO:0000256" key="7">
    <source>
        <dbReference type="ARBA" id="ARBA00023204"/>
    </source>
</evidence>
<keyword evidence="12" id="KW-1185">Reference proteome</keyword>
<dbReference type="GO" id="GO:0016887">
    <property type="term" value="F:ATP hydrolysis activity"/>
    <property type="evidence" value="ECO:0007669"/>
    <property type="project" value="InterPro"/>
</dbReference>
<gene>
    <name evidence="11" type="ORF">HNQ55_003604</name>
</gene>
<name>A0A7X0NKD2_9GAMM</name>
<dbReference type="SMART" id="SM00487">
    <property type="entry name" value="DEXDc"/>
    <property type="match status" value="1"/>
</dbReference>
<dbReference type="SUPFAM" id="SSF52540">
    <property type="entry name" value="P-loop containing nucleoside triphosphate hydrolases"/>
    <property type="match status" value="2"/>
</dbReference>
<dbReference type="AlphaFoldDB" id="A0A7X0NKD2"/>
<evidence type="ECO:0000259" key="9">
    <source>
        <dbReference type="PROSITE" id="PS51192"/>
    </source>
</evidence>
<dbReference type="PROSITE" id="PS51192">
    <property type="entry name" value="HELICASE_ATP_BIND_1"/>
    <property type="match status" value="1"/>
</dbReference>
<feature type="domain" description="Helicase C-terminal" evidence="10">
    <location>
        <begin position="439"/>
        <end position="601"/>
    </location>
</feature>
<evidence type="ECO:0000313" key="12">
    <source>
        <dbReference type="Proteomes" id="UP000537141"/>
    </source>
</evidence>
<dbReference type="SMART" id="SM00490">
    <property type="entry name" value="HELICc"/>
    <property type="match status" value="1"/>
</dbReference>
<dbReference type="Pfam" id="PF00271">
    <property type="entry name" value="Helicase_C"/>
    <property type="match status" value="1"/>
</dbReference>
<dbReference type="GO" id="GO:0006289">
    <property type="term" value="P:nucleotide-excision repair"/>
    <property type="evidence" value="ECO:0007669"/>
    <property type="project" value="InterPro"/>
</dbReference>
<dbReference type="CDD" id="cd17916">
    <property type="entry name" value="DEXHc_UvrB"/>
    <property type="match status" value="1"/>
</dbReference>
<dbReference type="Pfam" id="PF04851">
    <property type="entry name" value="ResIII"/>
    <property type="match status" value="1"/>
</dbReference>
<keyword evidence="8" id="KW-0175">Coiled coil</keyword>
<dbReference type="RefSeq" id="WP_184426725.1">
    <property type="nucleotide sequence ID" value="NZ_JACHHU010000046.1"/>
</dbReference>
<feature type="domain" description="Helicase ATP-binding" evidence="9">
    <location>
        <begin position="27"/>
        <end position="186"/>
    </location>
</feature>
<dbReference type="NCBIfam" id="NF003673">
    <property type="entry name" value="PRK05298.1"/>
    <property type="match status" value="1"/>
</dbReference>
<dbReference type="Proteomes" id="UP000537141">
    <property type="component" value="Unassembled WGS sequence"/>
</dbReference>
<protein>
    <submittedName>
        <fullName evidence="11">Excinuclease ABC subunit B</fullName>
    </submittedName>
</protein>
<dbReference type="PROSITE" id="PS51194">
    <property type="entry name" value="HELICASE_CTER"/>
    <property type="match status" value="1"/>
</dbReference>
<keyword evidence="7" id="KW-0234">DNA repair</keyword>
<keyword evidence="5" id="KW-0067">ATP-binding</keyword>
<feature type="coiled-coil region" evidence="8">
    <location>
        <begin position="265"/>
        <end position="292"/>
    </location>
</feature>
<evidence type="ECO:0000256" key="4">
    <source>
        <dbReference type="ARBA" id="ARBA00022769"/>
    </source>
</evidence>
<sequence>MTKNTFILHSNYAPSGDQPEAIAKLIAGINNGASHQTLKGVTGSGKTFTMANVIHRLKRPTLILAHNKTLAAQLYSEMKTFFPENAVEYFVSYYDYYQPEVYIPGNNRFIDKDSAVNEQLERLRLSTTKSLIERRDVIVVASVSSVYGLGSPEAYRALQIPLIRDAKIDKEVLIERLNQLQYTQLNNEKSRNKKKLKRAMFQVDGNTINIFPADAEQYAIRIEIIGKVIKTLYYIDPIAGTVISELDDYLVSPKTLYSTPHDKLLHASEKILNDLDLRVEGLNNENRFTEAARLYERTINDVEMIQQVGYCSGIENYASYLNNRAPELPPTTLLDYLPKDSLLFIDESHVMVPQISAMHASDQSRKNNLIEYGFRLPSSKNNRPLSFQEFEKLKPQTIFVSATPGSYELERSEDRVINQIIRPTGLLDPEVEVRPSNNQMDDLLTEIHQRVARDERILVMTLTKKSAEALNDFMSQKGIKVRYLHSDIKTSKRVEIIDALRAGEYDVLIGINLLREGLDIPEASLVAILDADRAGFLRSVQALIQIIGRAARNSNGKAILYADKITKAMRQAIDESENRRELQMAYNKANIITPTSSKRKQTSDSKYTSEPVVHDALFCENLPMLCRLIGEREKALLDITNENELENIESARAELDKLYRQFIFMQG</sequence>
<dbReference type="GO" id="GO:0003677">
    <property type="term" value="F:DNA binding"/>
    <property type="evidence" value="ECO:0007669"/>
    <property type="project" value="InterPro"/>
</dbReference>
<dbReference type="PANTHER" id="PTHR24029:SF0">
    <property type="entry name" value="UVRABC SYSTEM PROTEIN B"/>
    <property type="match status" value="1"/>
</dbReference>
<dbReference type="InterPro" id="IPR006935">
    <property type="entry name" value="Helicase/UvrB_N"/>
</dbReference>
<evidence type="ECO:0000256" key="6">
    <source>
        <dbReference type="ARBA" id="ARBA00022881"/>
    </source>
</evidence>
<dbReference type="CDD" id="cd18790">
    <property type="entry name" value="SF2_C_UvrB"/>
    <property type="match status" value="1"/>
</dbReference>
<evidence type="ECO:0000313" key="11">
    <source>
        <dbReference type="EMBL" id="MBB6545062.1"/>
    </source>
</evidence>
<keyword evidence="1" id="KW-0963">Cytoplasm</keyword>
<dbReference type="InterPro" id="IPR014001">
    <property type="entry name" value="Helicase_ATP-bd"/>
</dbReference>
<dbReference type="InterPro" id="IPR027417">
    <property type="entry name" value="P-loop_NTPase"/>
</dbReference>
<dbReference type="EMBL" id="JACHHU010000046">
    <property type="protein sequence ID" value="MBB6545062.1"/>
    <property type="molecule type" value="Genomic_DNA"/>
</dbReference>
<dbReference type="GO" id="GO:0009380">
    <property type="term" value="C:excinuclease repair complex"/>
    <property type="evidence" value="ECO:0007669"/>
    <property type="project" value="InterPro"/>
</dbReference>
<dbReference type="NCBIfam" id="TIGR00631">
    <property type="entry name" value="uvrb"/>
    <property type="match status" value="1"/>
</dbReference>
<keyword evidence="3" id="KW-0227">DNA damage</keyword>
<dbReference type="InterPro" id="IPR041471">
    <property type="entry name" value="UvrB_inter"/>
</dbReference>
<proteinExistence type="predicted"/>
<dbReference type="InterPro" id="IPR024759">
    <property type="entry name" value="UvrB_YAD/RRR_dom"/>
</dbReference>
<accession>A0A7X0NKD2</accession>
<dbReference type="Gene3D" id="3.40.50.300">
    <property type="entry name" value="P-loop containing nucleotide triphosphate hydrolases"/>
    <property type="match status" value="3"/>
</dbReference>
<evidence type="ECO:0000256" key="1">
    <source>
        <dbReference type="ARBA" id="ARBA00022490"/>
    </source>
</evidence>
<organism evidence="11 12">
    <name type="scientific">Thalassotalea piscium</name>
    <dbReference type="NCBI Taxonomy" id="1230533"/>
    <lineage>
        <taxon>Bacteria</taxon>
        <taxon>Pseudomonadati</taxon>
        <taxon>Pseudomonadota</taxon>
        <taxon>Gammaproteobacteria</taxon>
        <taxon>Alteromonadales</taxon>
        <taxon>Colwelliaceae</taxon>
        <taxon>Thalassotalea</taxon>
    </lineage>
</organism>
<dbReference type="InterPro" id="IPR004807">
    <property type="entry name" value="UvrB"/>
</dbReference>
<evidence type="ECO:0000256" key="5">
    <source>
        <dbReference type="ARBA" id="ARBA00022840"/>
    </source>
</evidence>
<evidence type="ECO:0000256" key="3">
    <source>
        <dbReference type="ARBA" id="ARBA00022763"/>
    </source>
</evidence>
<evidence type="ECO:0000259" key="10">
    <source>
        <dbReference type="PROSITE" id="PS51194"/>
    </source>
</evidence>
<evidence type="ECO:0000256" key="2">
    <source>
        <dbReference type="ARBA" id="ARBA00022741"/>
    </source>
</evidence>
<comment type="caution">
    <text evidence="11">The sequence shown here is derived from an EMBL/GenBank/DDBJ whole genome shotgun (WGS) entry which is preliminary data.</text>
</comment>
<dbReference type="Pfam" id="PF12344">
    <property type="entry name" value="UvrB"/>
    <property type="match status" value="1"/>
</dbReference>
<keyword evidence="6" id="KW-0267">Excision nuclease</keyword>
<evidence type="ECO:0000256" key="8">
    <source>
        <dbReference type="SAM" id="Coils"/>
    </source>
</evidence>
<keyword evidence="4" id="KW-0228">DNA excision</keyword>
<dbReference type="GO" id="GO:0005524">
    <property type="term" value="F:ATP binding"/>
    <property type="evidence" value="ECO:0007669"/>
    <property type="project" value="UniProtKB-KW"/>
</dbReference>
<keyword evidence="2" id="KW-0547">Nucleotide-binding</keyword>
<dbReference type="Pfam" id="PF17757">
    <property type="entry name" value="UvrB_inter"/>
    <property type="match status" value="1"/>
</dbReference>
<dbReference type="InterPro" id="IPR001650">
    <property type="entry name" value="Helicase_C-like"/>
</dbReference>
<reference evidence="11 12" key="1">
    <citation type="submission" date="2020-08" db="EMBL/GenBank/DDBJ databases">
        <title>Genomic Encyclopedia of Type Strains, Phase IV (KMG-IV): sequencing the most valuable type-strain genomes for metagenomic binning, comparative biology and taxonomic classification.</title>
        <authorList>
            <person name="Goeker M."/>
        </authorList>
    </citation>
    <scope>NUCLEOTIDE SEQUENCE [LARGE SCALE GENOMIC DNA]</scope>
    <source>
        <strain evidence="11 12">DSM 26287</strain>
    </source>
</reference>